<evidence type="ECO:0000313" key="3">
    <source>
        <dbReference type="Proteomes" id="UP000297703"/>
    </source>
</evidence>
<dbReference type="OrthoDB" id="242257at2759"/>
<feature type="domain" description="Diacylglycerol kinase type I N-terminal" evidence="1">
    <location>
        <begin position="1"/>
        <end position="37"/>
    </location>
</feature>
<dbReference type="GO" id="GO:0016301">
    <property type="term" value="F:kinase activity"/>
    <property type="evidence" value="ECO:0007669"/>
    <property type="project" value="UniProtKB-KW"/>
</dbReference>
<dbReference type="InterPro" id="IPR029477">
    <property type="entry name" value="DAG_kinase_typeI_N"/>
</dbReference>
<organism evidence="2 3">
    <name type="scientific">Platysternon megacephalum</name>
    <name type="common">big-headed turtle</name>
    <dbReference type="NCBI Taxonomy" id="55544"/>
    <lineage>
        <taxon>Eukaryota</taxon>
        <taxon>Metazoa</taxon>
        <taxon>Chordata</taxon>
        <taxon>Craniata</taxon>
        <taxon>Vertebrata</taxon>
        <taxon>Euteleostomi</taxon>
        <taxon>Archelosauria</taxon>
        <taxon>Testudinata</taxon>
        <taxon>Testudines</taxon>
        <taxon>Cryptodira</taxon>
        <taxon>Durocryptodira</taxon>
        <taxon>Testudinoidea</taxon>
        <taxon>Platysternidae</taxon>
        <taxon>Platysternon</taxon>
    </lineage>
</organism>
<name>A0A4D9EL42_9SAUR</name>
<keyword evidence="3" id="KW-1185">Reference proteome</keyword>
<comment type="caution">
    <text evidence="2">The sequence shown here is derived from an EMBL/GenBank/DDBJ whole genome shotgun (WGS) entry which is preliminary data.</text>
</comment>
<dbReference type="Gene3D" id="1.10.238.110">
    <property type="entry name" value="Diacylglycerol kinase alpha"/>
    <property type="match status" value="1"/>
</dbReference>
<keyword evidence="2" id="KW-0418">Kinase</keyword>
<dbReference type="Proteomes" id="UP000297703">
    <property type="component" value="Unassembled WGS sequence"/>
</dbReference>
<sequence length="55" mass="6305">MKTFLEAELPDDFSEHLFTSFSNKISHCSPLVKSKPQLLPGVCYPMKHTPSQFKH</sequence>
<dbReference type="EMBL" id="QXTE01000050">
    <property type="protein sequence ID" value="TFK09715.1"/>
    <property type="molecule type" value="Genomic_DNA"/>
</dbReference>
<dbReference type="AlphaFoldDB" id="A0A4D9EL42"/>
<dbReference type="InterPro" id="IPR038199">
    <property type="entry name" value="DGK_typeI_N_sf"/>
</dbReference>
<evidence type="ECO:0000313" key="2">
    <source>
        <dbReference type="EMBL" id="TFK09715.1"/>
    </source>
</evidence>
<reference evidence="2 3" key="2">
    <citation type="submission" date="2019-04" db="EMBL/GenBank/DDBJ databases">
        <title>The genome sequence of big-headed turtle.</title>
        <authorList>
            <person name="Gong S."/>
        </authorList>
    </citation>
    <scope>NUCLEOTIDE SEQUENCE [LARGE SCALE GENOMIC DNA]</scope>
    <source>
        <strain evidence="2">DO16091913</strain>
        <tissue evidence="2">Muscle</tissue>
    </source>
</reference>
<accession>A0A4D9EL42</accession>
<gene>
    <name evidence="2" type="ORF">DR999_PMT07292</name>
</gene>
<reference evidence="2 3" key="1">
    <citation type="submission" date="2019-04" db="EMBL/GenBank/DDBJ databases">
        <title>Draft genome of the big-headed turtle Platysternon megacephalum.</title>
        <authorList>
            <person name="Gong S."/>
        </authorList>
    </citation>
    <scope>NUCLEOTIDE SEQUENCE [LARGE SCALE GENOMIC DNA]</scope>
    <source>
        <strain evidence="2">DO16091913</strain>
        <tissue evidence="2">Muscle</tissue>
    </source>
</reference>
<dbReference type="STRING" id="55544.A0A4D9EL42"/>
<evidence type="ECO:0000259" key="1">
    <source>
        <dbReference type="Pfam" id="PF14513"/>
    </source>
</evidence>
<proteinExistence type="predicted"/>
<dbReference type="Pfam" id="PF14513">
    <property type="entry name" value="DAG_kinase_N"/>
    <property type="match status" value="1"/>
</dbReference>
<protein>
    <submittedName>
        <fullName evidence="2">Diacylglycerol kinase beta</fullName>
    </submittedName>
</protein>
<keyword evidence="2" id="KW-0808">Transferase</keyword>